<dbReference type="PROSITE" id="PS01124">
    <property type="entry name" value="HTH_ARAC_FAMILY_2"/>
    <property type="match status" value="1"/>
</dbReference>
<organism evidence="5 6">
    <name type="scientific">Acetobacterium wieringae</name>
    <dbReference type="NCBI Taxonomy" id="52694"/>
    <lineage>
        <taxon>Bacteria</taxon>
        <taxon>Bacillati</taxon>
        <taxon>Bacillota</taxon>
        <taxon>Clostridia</taxon>
        <taxon>Eubacteriales</taxon>
        <taxon>Eubacteriaceae</taxon>
        <taxon>Acetobacterium</taxon>
    </lineage>
</organism>
<dbReference type="Gene3D" id="1.10.10.60">
    <property type="entry name" value="Homeodomain-like"/>
    <property type="match status" value="2"/>
</dbReference>
<evidence type="ECO:0000259" key="4">
    <source>
        <dbReference type="PROSITE" id="PS01124"/>
    </source>
</evidence>
<dbReference type="InterPro" id="IPR010499">
    <property type="entry name" value="AraC_E-bd"/>
</dbReference>
<comment type="caution">
    <text evidence="5">The sequence shown here is derived from an EMBL/GenBank/DDBJ whole genome shotgun (WGS) entry which is preliminary data.</text>
</comment>
<name>A0A1F2PJC4_9FIRM</name>
<proteinExistence type="predicted"/>
<dbReference type="GO" id="GO:0003700">
    <property type="term" value="F:DNA-binding transcription factor activity"/>
    <property type="evidence" value="ECO:0007669"/>
    <property type="project" value="InterPro"/>
</dbReference>
<dbReference type="InterPro" id="IPR009057">
    <property type="entry name" value="Homeodomain-like_sf"/>
</dbReference>
<dbReference type="AlphaFoldDB" id="A0A1F2PJC4"/>
<evidence type="ECO:0000256" key="2">
    <source>
        <dbReference type="ARBA" id="ARBA00023125"/>
    </source>
</evidence>
<dbReference type="Proteomes" id="UP000176244">
    <property type="component" value="Unassembled WGS sequence"/>
</dbReference>
<reference evidence="5 6" key="1">
    <citation type="submission" date="2015-09" db="EMBL/GenBank/DDBJ databases">
        <title>Genome sequence of Acetobacterium wieringae DSM 1911.</title>
        <authorList>
            <person name="Poehlein A."/>
            <person name="Bengelsdorf F.R."/>
            <person name="Schiel-Bengelsdorf B."/>
            <person name="Duerre P."/>
            <person name="Daniel R."/>
        </authorList>
    </citation>
    <scope>NUCLEOTIDE SEQUENCE [LARGE SCALE GENOMIC DNA]</scope>
    <source>
        <strain evidence="5 6">DSM 1911</strain>
    </source>
</reference>
<keyword evidence="2" id="KW-0238">DNA-binding</keyword>
<dbReference type="Pfam" id="PF12833">
    <property type="entry name" value="HTH_18"/>
    <property type="match status" value="1"/>
</dbReference>
<keyword evidence="3" id="KW-0804">Transcription</keyword>
<accession>A0A1F2PJC4</accession>
<dbReference type="RefSeq" id="WP_070370730.1">
    <property type="nucleotide sequence ID" value="NZ_LKEU01000027.1"/>
</dbReference>
<dbReference type="SMART" id="SM00342">
    <property type="entry name" value="HTH_ARAC"/>
    <property type="match status" value="1"/>
</dbReference>
<dbReference type="OrthoDB" id="253601at2"/>
<protein>
    <submittedName>
        <fullName evidence="5">Right origin-binding protein</fullName>
    </submittedName>
</protein>
<evidence type="ECO:0000256" key="1">
    <source>
        <dbReference type="ARBA" id="ARBA00023015"/>
    </source>
</evidence>
<dbReference type="GO" id="GO:0043565">
    <property type="term" value="F:sequence-specific DNA binding"/>
    <property type="evidence" value="ECO:0007669"/>
    <property type="project" value="InterPro"/>
</dbReference>
<evidence type="ECO:0000313" key="5">
    <source>
        <dbReference type="EMBL" id="OFV70816.1"/>
    </source>
</evidence>
<dbReference type="Pfam" id="PF06445">
    <property type="entry name" value="GyrI-like"/>
    <property type="match status" value="1"/>
</dbReference>
<evidence type="ECO:0000256" key="3">
    <source>
        <dbReference type="ARBA" id="ARBA00023163"/>
    </source>
</evidence>
<dbReference type="InterPro" id="IPR018060">
    <property type="entry name" value="HTH_AraC"/>
</dbReference>
<dbReference type="SUPFAM" id="SSF46689">
    <property type="entry name" value="Homeodomain-like"/>
    <property type="match status" value="2"/>
</dbReference>
<dbReference type="SMART" id="SM00871">
    <property type="entry name" value="AraC_E_bind"/>
    <property type="match status" value="1"/>
</dbReference>
<feature type="domain" description="HTH araC/xylS-type" evidence="4">
    <location>
        <begin position="8"/>
        <end position="106"/>
    </location>
</feature>
<dbReference type="PANTHER" id="PTHR47504">
    <property type="entry name" value="RIGHT ORIGIN-BINDING PROTEIN"/>
    <property type="match status" value="1"/>
</dbReference>
<gene>
    <name evidence="5" type="primary">rob</name>
    <name evidence="5" type="ORF">ACWI_14020</name>
</gene>
<dbReference type="InterPro" id="IPR011256">
    <property type="entry name" value="Reg_factor_effector_dom_sf"/>
</dbReference>
<dbReference type="SUPFAM" id="SSF55136">
    <property type="entry name" value="Probable bacterial effector-binding domain"/>
    <property type="match status" value="1"/>
</dbReference>
<dbReference type="InterPro" id="IPR029442">
    <property type="entry name" value="GyrI-like"/>
</dbReference>
<dbReference type="InterPro" id="IPR050959">
    <property type="entry name" value="MarA-like"/>
</dbReference>
<evidence type="ECO:0000313" key="6">
    <source>
        <dbReference type="Proteomes" id="UP000176244"/>
    </source>
</evidence>
<dbReference type="Gene3D" id="3.20.80.10">
    <property type="entry name" value="Regulatory factor, effector binding domain"/>
    <property type="match status" value="1"/>
</dbReference>
<dbReference type="STRING" id="52694.ACWI_14020"/>
<dbReference type="PANTHER" id="PTHR47504:SF6">
    <property type="entry name" value="ARAC-FAMILY TRANSCRIPTIONAL REGULATOR"/>
    <property type="match status" value="1"/>
</dbReference>
<dbReference type="EMBL" id="LKEU01000027">
    <property type="protein sequence ID" value="OFV70816.1"/>
    <property type="molecule type" value="Genomic_DNA"/>
</dbReference>
<keyword evidence="1" id="KW-0805">Transcription regulation</keyword>
<sequence length="277" mass="32069">MLRNECVSKAIDFIIDNLNEEITIADVADYCHLSKYYLCRIFKAETGEGVYAFIKRLKMEQSAIEMKLGKDKSITTIGSSYGYSSSNYSSAFKKHHHRSPAEFRKTVNTSNAPHPYRPDQLARFQAFEGYDQKIEIRQLAEFRVLYERYLGNYLDLGAQWKVFTAKHHEEIHADTLLIERYYDDPAITRVGQCLYDLCMTIDANGECSNSTMIGAGKFAVYRFDGLIKDIYETLQGIYNIWLPDSGYEMDERYGLNIYRQIDRAHSQVIMDLCIPVK</sequence>